<name>A0A0A9FX75_ARUDO</name>
<accession>A0A0A9FX75</accession>
<organism evidence="1">
    <name type="scientific">Arundo donax</name>
    <name type="common">Giant reed</name>
    <name type="synonym">Donax arundinaceus</name>
    <dbReference type="NCBI Taxonomy" id="35708"/>
    <lineage>
        <taxon>Eukaryota</taxon>
        <taxon>Viridiplantae</taxon>
        <taxon>Streptophyta</taxon>
        <taxon>Embryophyta</taxon>
        <taxon>Tracheophyta</taxon>
        <taxon>Spermatophyta</taxon>
        <taxon>Magnoliopsida</taxon>
        <taxon>Liliopsida</taxon>
        <taxon>Poales</taxon>
        <taxon>Poaceae</taxon>
        <taxon>PACMAD clade</taxon>
        <taxon>Arundinoideae</taxon>
        <taxon>Arundineae</taxon>
        <taxon>Arundo</taxon>
    </lineage>
</organism>
<proteinExistence type="predicted"/>
<evidence type="ECO:0000313" key="1">
    <source>
        <dbReference type="EMBL" id="JAE12948.1"/>
    </source>
</evidence>
<sequence length="150" mass="16045">MPLISTANSASSPDRRERQFGTLGWTLGAGAAPTVMTGQTVTRLMPCSCANLHASFSKSTLETAYPQNGVLLAVRYSTSDQESSSSTWPSPCSCGLLETAAADEVRITRFTVPAFAHDLITFRVPRTATSISSFSGFSDLRFTRAATRKA</sequence>
<reference evidence="1" key="2">
    <citation type="journal article" date="2015" name="Data Brief">
        <title>Shoot transcriptome of the giant reed, Arundo donax.</title>
        <authorList>
            <person name="Barrero R.A."/>
            <person name="Guerrero F.D."/>
            <person name="Moolhuijzen P."/>
            <person name="Goolsby J.A."/>
            <person name="Tidwell J."/>
            <person name="Bellgard S.E."/>
            <person name="Bellgard M.I."/>
        </authorList>
    </citation>
    <scope>NUCLEOTIDE SEQUENCE</scope>
    <source>
        <tissue evidence="1">Shoot tissue taken approximately 20 cm above the soil surface</tissue>
    </source>
</reference>
<dbReference type="AlphaFoldDB" id="A0A0A9FX75"/>
<dbReference type="EMBL" id="GBRH01184948">
    <property type="protein sequence ID" value="JAE12948.1"/>
    <property type="molecule type" value="Transcribed_RNA"/>
</dbReference>
<protein>
    <submittedName>
        <fullName evidence="1">Uncharacterized protein</fullName>
    </submittedName>
</protein>
<reference evidence="1" key="1">
    <citation type="submission" date="2014-09" db="EMBL/GenBank/DDBJ databases">
        <authorList>
            <person name="Magalhaes I.L.F."/>
            <person name="Oliveira U."/>
            <person name="Santos F.R."/>
            <person name="Vidigal T.H.D.A."/>
            <person name="Brescovit A.D."/>
            <person name="Santos A.J."/>
        </authorList>
    </citation>
    <scope>NUCLEOTIDE SEQUENCE</scope>
    <source>
        <tissue evidence="1">Shoot tissue taken approximately 20 cm above the soil surface</tissue>
    </source>
</reference>